<name>A0AAE0EUX1_9CHLO</name>
<dbReference type="GO" id="GO:0006383">
    <property type="term" value="P:transcription by RNA polymerase III"/>
    <property type="evidence" value="ECO:0007669"/>
    <property type="project" value="InterPro"/>
</dbReference>
<accession>A0AAE0EUX1</accession>
<evidence type="ECO:0000256" key="2">
    <source>
        <dbReference type="ARBA" id="ARBA00008352"/>
    </source>
</evidence>
<dbReference type="PANTHER" id="PTHR15367">
    <property type="entry name" value="DNA-DIRECTED RNA POLYMERASE III"/>
    <property type="match status" value="1"/>
</dbReference>
<feature type="region of interest" description="Disordered" evidence="4">
    <location>
        <begin position="128"/>
        <end position="160"/>
    </location>
</feature>
<protein>
    <submittedName>
        <fullName evidence="5">Uncharacterized protein</fullName>
    </submittedName>
</protein>
<evidence type="ECO:0000313" key="6">
    <source>
        <dbReference type="Proteomes" id="UP001190700"/>
    </source>
</evidence>
<gene>
    <name evidence="5" type="ORF">CYMTET_50283</name>
</gene>
<feature type="compositionally biased region" description="Basic and acidic residues" evidence="4">
    <location>
        <begin position="144"/>
        <end position="160"/>
    </location>
</feature>
<dbReference type="PANTHER" id="PTHR15367:SF2">
    <property type="entry name" value="DNA-DIRECTED RNA POLYMERASE III SUBUNIT"/>
    <property type="match status" value="1"/>
</dbReference>
<sequence>MSFGKGKGKGGKGGAPFIQRDEDGNALAAIGPVKPPALFPPVEALPPLPKVTERDQHLLMRRRQLNSSYRSSPYYLEHKKKARERDIDRYSDRYTNKDGDGEKLPLNGVLTLNQINFPSELFGKSVRGKTKGILSGARGANKATEGELREAAARSVRPDK</sequence>
<evidence type="ECO:0000256" key="4">
    <source>
        <dbReference type="SAM" id="MobiDB-lite"/>
    </source>
</evidence>
<evidence type="ECO:0000256" key="3">
    <source>
        <dbReference type="ARBA" id="ARBA00023242"/>
    </source>
</evidence>
<feature type="compositionally biased region" description="Basic residues" evidence="4">
    <location>
        <begin position="1"/>
        <end position="10"/>
    </location>
</feature>
<dbReference type="Pfam" id="PF11705">
    <property type="entry name" value="RNA_pol_3_Rpc31"/>
    <property type="match status" value="1"/>
</dbReference>
<keyword evidence="6" id="KW-1185">Reference proteome</keyword>
<dbReference type="EMBL" id="LGRX02033813">
    <property type="protein sequence ID" value="KAK3239815.1"/>
    <property type="molecule type" value="Genomic_DNA"/>
</dbReference>
<comment type="similarity">
    <text evidence="2">Belongs to the eukaryotic RPC7 RNA polymerase subunit family.</text>
</comment>
<dbReference type="InterPro" id="IPR024661">
    <property type="entry name" value="RNA_pol_III_Rpc31"/>
</dbReference>
<proteinExistence type="inferred from homology"/>
<dbReference type="GO" id="GO:0005666">
    <property type="term" value="C:RNA polymerase III complex"/>
    <property type="evidence" value="ECO:0007669"/>
    <property type="project" value="TreeGrafter"/>
</dbReference>
<comment type="caution">
    <text evidence="5">The sequence shown here is derived from an EMBL/GenBank/DDBJ whole genome shotgun (WGS) entry which is preliminary data.</text>
</comment>
<reference evidence="5 6" key="1">
    <citation type="journal article" date="2015" name="Genome Biol. Evol.">
        <title>Comparative Genomics of a Bacterivorous Green Alga Reveals Evolutionary Causalities and Consequences of Phago-Mixotrophic Mode of Nutrition.</title>
        <authorList>
            <person name="Burns J.A."/>
            <person name="Paasch A."/>
            <person name="Narechania A."/>
            <person name="Kim E."/>
        </authorList>
    </citation>
    <scope>NUCLEOTIDE SEQUENCE [LARGE SCALE GENOMIC DNA]</scope>
    <source>
        <strain evidence="5 6">PLY_AMNH</strain>
    </source>
</reference>
<dbReference type="Proteomes" id="UP001190700">
    <property type="component" value="Unassembled WGS sequence"/>
</dbReference>
<dbReference type="AlphaFoldDB" id="A0AAE0EUX1"/>
<evidence type="ECO:0000256" key="1">
    <source>
        <dbReference type="ARBA" id="ARBA00004123"/>
    </source>
</evidence>
<comment type="subcellular location">
    <subcellularLocation>
        <location evidence="1">Nucleus</location>
    </subcellularLocation>
</comment>
<evidence type="ECO:0000313" key="5">
    <source>
        <dbReference type="EMBL" id="KAK3239815.1"/>
    </source>
</evidence>
<keyword evidence="3" id="KW-0539">Nucleus</keyword>
<feature type="region of interest" description="Disordered" evidence="4">
    <location>
        <begin position="1"/>
        <end position="22"/>
    </location>
</feature>
<organism evidence="5 6">
    <name type="scientific">Cymbomonas tetramitiformis</name>
    <dbReference type="NCBI Taxonomy" id="36881"/>
    <lineage>
        <taxon>Eukaryota</taxon>
        <taxon>Viridiplantae</taxon>
        <taxon>Chlorophyta</taxon>
        <taxon>Pyramimonadophyceae</taxon>
        <taxon>Pyramimonadales</taxon>
        <taxon>Pyramimonadaceae</taxon>
        <taxon>Cymbomonas</taxon>
    </lineage>
</organism>